<dbReference type="EMBL" id="JJOA01000076">
    <property type="protein sequence ID" value="KEA54871.1"/>
    <property type="molecule type" value="Genomic_DNA"/>
</dbReference>
<dbReference type="SMART" id="SM00388">
    <property type="entry name" value="HisKA"/>
    <property type="match status" value="1"/>
</dbReference>
<dbReference type="Gene3D" id="3.30.565.10">
    <property type="entry name" value="Histidine kinase-like ATPase, C-terminal domain"/>
    <property type="match status" value="1"/>
</dbReference>
<dbReference type="Pfam" id="PF00512">
    <property type="entry name" value="HisKA"/>
    <property type="match status" value="1"/>
</dbReference>
<keyword evidence="3" id="KW-0808">Transferase</keyword>
<dbReference type="GO" id="GO:0007234">
    <property type="term" value="P:osmosensory signaling via phosphorelay pathway"/>
    <property type="evidence" value="ECO:0007669"/>
    <property type="project" value="TreeGrafter"/>
</dbReference>
<proteinExistence type="predicted"/>
<dbReference type="InterPro" id="IPR036097">
    <property type="entry name" value="HisK_dim/P_sf"/>
</dbReference>
<dbReference type="Pfam" id="PF02518">
    <property type="entry name" value="HATPase_c"/>
    <property type="match status" value="1"/>
</dbReference>
<comment type="catalytic activity">
    <reaction evidence="1">
        <text>ATP + protein L-histidine = ADP + protein N-phospho-L-histidine.</text>
        <dbReference type="EC" id="2.7.13.3"/>
    </reaction>
</comment>
<dbReference type="GO" id="GO:0000155">
    <property type="term" value="F:phosphorelay sensor kinase activity"/>
    <property type="evidence" value="ECO:0007669"/>
    <property type="project" value="InterPro"/>
</dbReference>
<dbReference type="AlphaFoldDB" id="A0A071MEE2"/>
<accession>A0A071MEE2</accession>
<evidence type="ECO:0000256" key="3">
    <source>
        <dbReference type="ARBA" id="ARBA00022679"/>
    </source>
</evidence>
<dbReference type="InterPro" id="IPR036890">
    <property type="entry name" value="HATPase_C_sf"/>
</dbReference>
<dbReference type="EC" id="2.7.13.3" evidence="2"/>
<evidence type="ECO:0000256" key="4">
    <source>
        <dbReference type="ARBA" id="ARBA00022777"/>
    </source>
</evidence>
<dbReference type="OrthoDB" id="8807260at2"/>
<name>A0A071MEE2_9BURK</name>
<dbReference type="CDD" id="cd00082">
    <property type="entry name" value="HisKA"/>
    <property type="match status" value="1"/>
</dbReference>
<dbReference type="SUPFAM" id="SSF55874">
    <property type="entry name" value="ATPase domain of HSP90 chaperone/DNA topoisomerase II/histidine kinase"/>
    <property type="match status" value="1"/>
</dbReference>
<dbReference type="PANTHER" id="PTHR42878:SF15">
    <property type="entry name" value="BACTERIOPHYTOCHROME"/>
    <property type="match status" value="1"/>
</dbReference>
<dbReference type="InterPro" id="IPR003661">
    <property type="entry name" value="HisK_dim/P_dom"/>
</dbReference>
<dbReference type="GO" id="GO:0000156">
    <property type="term" value="F:phosphorelay response regulator activity"/>
    <property type="evidence" value="ECO:0007669"/>
    <property type="project" value="TreeGrafter"/>
</dbReference>
<protein>
    <recommendedName>
        <fullName evidence="2">histidine kinase</fullName>
        <ecNumber evidence="2">2.7.13.3</ecNumber>
    </recommendedName>
</protein>
<dbReference type="PROSITE" id="PS50109">
    <property type="entry name" value="HIS_KIN"/>
    <property type="match status" value="1"/>
</dbReference>
<evidence type="ECO:0000259" key="5">
    <source>
        <dbReference type="PROSITE" id="PS50109"/>
    </source>
</evidence>
<evidence type="ECO:0000313" key="6">
    <source>
        <dbReference type="EMBL" id="KEA54871.1"/>
    </source>
</evidence>
<dbReference type="SUPFAM" id="SSF47384">
    <property type="entry name" value="Homodimeric domain of signal transducing histidine kinase"/>
    <property type="match status" value="1"/>
</dbReference>
<feature type="domain" description="Histidine kinase" evidence="5">
    <location>
        <begin position="34"/>
        <end position="187"/>
    </location>
</feature>
<reference evidence="6" key="1">
    <citation type="submission" date="2014-04" db="EMBL/GenBank/DDBJ databases">
        <title>In planta biocontrol of soil-borne Fusarium wilt of banana through a plant endophytic bacterium, Burkholderia cenocepacia 869T2.</title>
        <authorList>
            <person name="Ho Y.-N."/>
            <person name="Chiang H.-M."/>
            <person name="Chao C.-P."/>
            <person name="Su C.-C."/>
            <person name="Hsu H.-F."/>
            <person name="Guo C.-T."/>
            <person name="Hsieh J.-L."/>
            <person name="Huang C.-C."/>
        </authorList>
    </citation>
    <scope>NUCLEOTIDE SEQUENCE [LARGE SCALE GENOMIC DNA]</scope>
    <source>
        <strain evidence="6">869T2</strain>
    </source>
</reference>
<evidence type="ECO:0000256" key="1">
    <source>
        <dbReference type="ARBA" id="ARBA00000085"/>
    </source>
</evidence>
<sequence length="198" mass="21502">MRHSVSEAIDHAVTESVTHLNAQVEWARNLLLGMLGHDMRTPLQTILPTAPYLASLNAGETVTNAAARLARSSTRMRSLLDDLCDFNRTQLRLGIKIDPHDSDPSDIVTDLVEELRAAYPRRQIDSNVESNLSGRWDGQRIQQLVGNLVLNALKYGAQDTPVGVSVARANGGVCIEVSNHGAAINQSSVVLAGTRSDR</sequence>
<evidence type="ECO:0000256" key="2">
    <source>
        <dbReference type="ARBA" id="ARBA00012438"/>
    </source>
</evidence>
<dbReference type="PANTHER" id="PTHR42878">
    <property type="entry name" value="TWO-COMPONENT HISTIDINE KINASE"/>
    <property type="match status" value="1"/>
</dbReference>
<keyword evidence="4" id="KW-0418">Kinase</keyword>
<dbReference type="InterPro" id="IPR050351">
    <property type="entry name" value="BphY/WalK/GraS-like"/>
</dbReference>
<dbReference type="InterPro" id="IPR003594">
    <property type="entry name" value="HATPase_dom"/>
</dbReference>
<dbReference type="InterPro" id="IPR005467">
    <property type="entry name" value="His_kinase_dom"/>
</dbReference>
<organism evidence="6">
    <name type="scientific">Burkholderia cenocepacia</name>
    <dbReference type="NCBI Taxonomy" id="95486"/>
    <lineage>
        <taxon>Bacteria</taxon>
        <taxon>Pseudomonadati</taxon>
        <taxon>Pseudomonadota</taxon>
        <taxon>Betaproteobacteria</taxon>
        <taxon>Burkholderiales</taxon>
        <taxon>Burkholderiaceae</taxon>
        <taxon>Burkholderia</taxon>
        <taxon>Burkholderia cepacia complex</taxon>
    </lineage>
</organism>
<gene>
    <name evidence="6" type="ORF">DT99_34715</name>
</gene>
<dbReference type="Gene3D" id="1.10.287.130">
    <property type="match status" value="1"/>
</dbReference>
<dbReference type="GO" id="GO:0030295">
    <property type="term" value="F:protein kinase activator activity"/>
    <property type="evidence" value="ECO:0007669"/>
    <property type="project" value="TreeGrafter"/>
</dbReference>
<comment type="caution">
    <text evidence="6">The sequence shown here is derived from an EMBL/GenBank/DDBJ whole genome shotgun (WGS) entry which is preliminary data.</text>
</comment>